<dbReference type="OrthoDB" id="2963168at2759"/>
<keyword evidence="2" id="KW-1185">Reference proteome</keyword>
<gene>
    <name evidence="1" type="ORF">AFUA_1G00710</name>
</gene>
<comment type="caution">
    <text evidence="1">The sequence shown here is derived from an EMBL/GenBank/DDBJ whole genome shotgun (WGS) entry which is preliminary data.</text>
</comment>
<dbReference type="InParanoid" id="Q4WKZ7"/>
<sequence>MANWPNMVLDVAAETDITGREFSTFITDEPEAAVTFALRHEGKTAAFIEETRERLAHIIELGSEPRYSKEAVLQDLFRTFEHELKRAYDSTDWDERDTRNVFGLREDPTRNFGNAVLFVTRRSPEGTVDLVAEQLEQHNGEEVKVKLSTASDIPRGVLLKSVYLSLTAVGHSPLVVFFVS</sequence>
<organism evidence="1 2">
    <name type="scientific">Aspergillus fumigatus (strain ATCC MYA-4609 / CBS 101355 / FGSC A1100 / Af293)</name>
    <name type="common">Neosartorya fumigata</name>
    <dbReference type="NCBI Taxonomy" id="330879"/>
    <lineage>
        <taxon>Eukaryota</taxon>
        <taxon>Fungi</taxon>
        <taxon>Dikarya</taxon>
        <taxon>Ascomycota</taxon>
        <taxon>Pezizomycotina</taxon>
        <taxon>Eurotiomycetes</taxon>
        <taxon>Eurotiomycetidae</taxon>
        <taxon>Eurotiales</taxon>
        <taxon>Aspergillaceae</taxon>
        <taxon>Aspergillus</taxon>
        <taxon>Aspergillus subgen. Fumigati</taxon>
    </lineage>
</organism>
<dbReference type="GeneID" id="3507422"/>
<dbReference type="VEuPathDB" id="FungiDB:Afu1g00710"/>
<dbReference type="AlphaFoldDB" id="Q4WKZ7"/>
<proteinExistence type="predicted"/>
<name>Q4WKZ7_ASPFU</name>
<dbReference type="HOGENOM" id="CLU_1495840_0_0_1"/>
<dbReference type="Proteomes" id="UP000002530">
    <property type="component" value="Unassembled WGS sequence"/>
</dbReference>
<dbReference type="KEGG" id="afm:AFUA_1G00710"/>
<evidence type="ECO:0000313" key="2">
    <source>
        <dbReference type="Proteomes" id="UP000002530"/>
    </source>
</evidence>
<dbReference type="RefSeq" id="XP_749823.1">
    <property type="nucleotide sequence ID" value="XM_744730.1"/>
</dbReference>
<protein>
    <submittedName>
        <fullName evidence="1">Uncharacterized protein</fullName>
    </submittedName>
</protein>
<evidence type="ECO:0000313" key="1">
    <source>
        <dbReference type="EMBL" id="EAL87785.1"/>
    </source>
</evidence>
<dbReference type="STRING" id="330879.Q4WKZ7"/>
<dbReference type="EMBL" id="AAHF01000007">
    <property type="protein sequence ID" value="EAL87785.1"/>
    <property type="molecule type" value="Genomic_DNA"/>
</dbReference>
<accession>Q4WKZ7</accession>
<reference evidence="1 2" key="1">
    <citation type="journal article" date="2005" name="Nature">
        <title>Genomic sequence of the pathogenic and allergenic filamentous fungus Aspergillus fumigatus.</title>
        <authorList>
            <person name="Nierman W.C."/>
            <person name="Pain A."/>
            <person name="Anderson M.J."/>
            <person name="Wortman J.R."/>
            <person name="Kim H.S."/>
            <person name="Arroyo J."/>
            <person name="Berriman M."/>
            <person name="Abe K."/>
            <person name="Archer D.B."/>
            <person name="Bermejo C."/>
            <person name="Bennett J."/>
            <person name="Bowyer P."/>
            <person name="Chen D."/>
            <person name="Collins M."/>
            <person name="Coulsen R."/>
            <person name="Davies R."/>
            <person name="Dyer P.S."/>
            <person name="Farman M."/>
            <person name="Fedorova N."/>
            <person name="Fedorova N."/>
            <person name="Feldblyum T.V."/>
            <person name="Fischer R."/>
            <person name="Fosker N."/>
            <person name="Fraser A."/>
            <person name="Garcia J.L."/>
            <person name="Garcia M.J."/>
            <person name="Goble A."/>
            <person name="Goldman G.H."/>
            <person name="Gomi K."/>
            <person name="Griffith-Jones S."/>
            <person name="Gwilliam R."/>
            <person name="Haas B."/>
            <person name="Haas H."/>
            <person name="Harris D."/>
            <person name="Horiuchi H."/>
            <person name="Huang J."/>
            <person name="Humphray S."/>
            <person name="Jimenez J."/>
            <person name="Keller N."/>
            <person name="Khouri H."/>
            <person name="Kitamoto K."/>
            <person name="Kobayashi T."/>
            <person name="Konzack S."/>
            <person name="Kulkarni R."/>
            <person name="Kumagai T."/>
            <person name="Lafon A."/>
            <person name="Latge J.P."/>
            <person name="Li W."/>
            <person name="Lord A."/>
            <person name="Lu C."/>
            <person name="Majoros W.H."/>
            <person name="May G.S."/>
            <person name="Miller B.L."/>
            <person name="Mohamoud Y."/>
            <person name="Molina M."/>
            <person name="Monod M."/>
            <person name="Mouyna I."/>
            <person name="Mulligan S."/>
            <person name="Murphy L."/>
            <person name="O'Neil S."/>
            <person name="Paulsen I."/>
            <person name="Penalva M.A."/>
            <person name="Pertea M."/>
            <person name="Price C."/>
            <person name="Pritchard B.L."/>
            <person name="Quail M.A."/>
            <person name="Rabbinowitsch E."/>
            <person name="Rawlins N."/>
            <person name="Rajandream M.A."/>
            <person name="Reichard U."/>
            <person name="Renauld H."/>
            <person name="Robson G.D."/>
            <person name="Rodriguez de Cordoba S."/>
            <person name="Rodriguez-Pena J.M."/>
            <person name="Ronning C.M."/>
            <person name="Rutter S."/>
            <person name="Salzberg S.L."/>
            <person name="Sanchez M."/>
            <person name="Sanchez-Ferrero J.C."/>
            <person name="Saunders D."/>
            <person name="Seeger K."/>
            <person name="Squares R."/>
            <person name="Squares S."/>
            <person name="Takeuchi M."/>
            <person name="Tekaia F."/>
            <person name="Turner G."/>
            <person name="Vazquez de Aldana C.R."/>
            <person name="Weidman J."/>
            <person name="White O."/>
            <person name="Woodward J."/>
            <person name="Yu J.H."/>
            <person name="Fraser C."/>
            <person name="Galagan J.E."/>
            <person name="Asai K."/>
            <person name="Machida M."/>
            <person name="Hall N."/>
            <person name="Barrell B."/>
            <person name="Denning D.W."/>
        </authorList>
    </citation>
    <scope>NUCLEOTIDE SEQUENCE [LARGE SCALE GENOMIC DNA]</scope>
    <source>
        <strain evidence="1 2">Af293</strain>
    </source>
</reference>